<evidence type="ECO:0000313" key="1">
    <source>
        <dbReference type="EMBL" id="EDU58069.1"/>
    </source>
</evidence>
<reference evidence="2" key="1">
    <citation type="submission" date="2008-04" db="EMBL/GenBank/DDBJ databases">
        <title>Draft genome sequence of Providencia stuartii (ATCC 25827).</title>
        <authorList>
            <person name="Sudarsanam P."/>
            <person name="Ley R."/>
            <person name="Guruge J."/>
            <person name="Turnbaugh P.J."/>
            <person name="Mahowald M."/>
            <person name="Liep D."/>
            <person name="Gordon J."/>
        </authorList>
    </citation>
    <scope>NUCLEOTIDE SEQUENCE [LARGE SCALE GENOMIC DNA]</scope>
    <source>
        <strain evidence="2">ATCC 25827</strain>
    </source>
</reference>
<gene>
    <name evidence="1" type="ORF">PROSTU_03793</name>
</gene>
<name>A0AA86YT99_PROST</name>
<comment type="caution">
    <text evidence="1">The sequence shown here is derived from an EMBL/GenBank/DDBJ whole genome shotgun (WGS) entry which is preliminary data.</text>
</comment>
<protein>
    <submittedName>
        <fullName evidence="1">Uncharacterized protein</fullName>
    </submittedName>
</protein>
<reference evidence="1 2" key="3">
    <citation type="submission" date="2008-05" db="EMBL/GenBank/DDBJ databases">
        <authorList>
            <person name="Fulton L."/>
            <person name="Clifton S."/>
            <person name="Fulton B."/>
            <person name="Xu J."/>
            <person name="Minx P."/>
            <person name="Pepin K.H."/>
            <person name="Johnson M."/>
            <person name="Thiruvilangam P."/>
            <person name="Bhonagiri V."/>
            <person name="Nash W.E."/>
            <person name="Mardis E.R."/>
            <person name="Wilson R.K."/>
        </authorList>
    </citation>
    <scope>NUCLEOTIDE SEQUENCE [LARGE SCALE GENOMIC DNA]</scope>
    <source>
        <strain evidence="1 2">ATCC 25827</strain>
    </source>
</reference>
<sequence>MNRLAIIALSQATNNFGFIFLRCPVTNVIPFIFKSSVNALLM</sequence>
<evidence type="ECO:0000313" key="2">
    <source>
        <dbReference type="Proteomes" id="UP000004506"/>
    </source>
</evidence>
<reference evidence="2" key="2">
    <citation type="submission" date="2008-04" db="EMBL/GenBank/DDBJ databases">
        <title>Draft genome sequence of Providencia stuartii(ATCC 25827).</title>
        <authorList>
            <person name="Sudarsanam P."/>
            <person name="Ley R."/>
            <person name="Guruge J."/>
            <person name="Turnbaugh P.J."/>
            <person name="Mahowald M."/>
            <person name="Liep D."/>
            <person name="Gordon J."/>
        </authorList>
    </citation>
    <scope>NUCLEOTIDE SEQUENCE [LARGE SCALE GENOMIC DNA]</scope>
    <source>
        <strain evidence="2">ATCC 25827</strain>
    </source>
</reference>
<organism evidence="1 2">
    <name type="scientific">Providencia stuartii ATCC 25827</name>
    <dbReference type="NCBI Taxonomy" id="471874"/>
    <lineage>
        <taxon>Bacteria</taxon>
        <taxon>Pseudomonadati</taxon>
        <taxon>Pseudomonadota</taxon>
        <taxon>Gammaproteobacteria</taxon>
        <taxon>Enterobacterales</taxon>
        <taxon>Morganellaceae</taxon>
        <taxon>Providencia</taxon>
    </lineage>
</organism>
<accession>A0AA86YT99</accession>
<dbReference type="EMBL" id="ABJD02000102">
    <property type="protein sequence ID" value="EDU58069.1"/>
    <property type="molecule type" value="Genomic_DNA"/>
</dbReference>
<proteinExistence type="predicted"/>
<dbReference type="Proteomes" id="UP000004506">
    <property type="component" value="Unassembled WGS sequence"/>
</dbReference>
<dbReference type="AlphaFoldDB" id="A0AA86YT99"/>